<dbReference type="RefSeq" id="WP_075249309.1">
    <property type="nucleotide sequence ID" value="NZ_MSGO01000032.1"/>
</dbReference>
<evidence type="ECO:0000313" key="2">
    <source>
        <dbReference type="Proteomes" id="UP000185736"/>
    </source>
</evidence>
<dbReference type="AlphaFoldDB" id="A0A1Q8I0K9"/>
<accession>A0A1Q8I0K9</accession>
<comment type="caution">
    <text evidence="1">The sequence shown here is derived from an EMBL/GenBank/DDBJ whole genome shotgun (WGS) entry which is preliminary data.</text>
</comment>
<evidence type="ECO:0008006" key="3">
    <source>
        <dbReference type="Google" id="ProtNLM"/>
    </source>
</evidence>
<gene>
    <name evidence="1" type="ORF">BKH32_07195</name>
</gene>
<dbReference type="EMBL" id="MSGO01000032">
    <property type="protein sequence ID" value="OLL14641.1"/>
    <property type="molecule type" value="Genomic_DNA"/>
</dbReference>
<sequence>MSETVRVQLAPGWQPMAADELPAGLLRGTQDTVRYIAAAVPQTRAYAPNLVVVRTPLGVDEDPGAVLVGSGRAIVDAIAGVRMIDECPAEHLREGGRLRSGIYILDETALTFMQLAWIQQTLSEGACLWTATFTCATREFGAHFGHMYEMSQSLEVVA</sequence>
<name>A0A1Q8I0K9_9ACTO</name>
<reference evidence="1 2" key="1">
    <citation type="submission" date="2016-12" db="EMBL/GenBank/DDBJ databases">
        <title>Genomic comparison of strains in the 'Actinomyces naeslundii' group.</title>
        <authorList>
            <person name="Mughal S.R."/>
            <person name="Do T."/>
            <person name="Gilbert S.C."/>
            <person name="Witherden E.A."/>
            <person name="Didelot X."/>
            <person name="Beighton D."/>
        </authorList>
    </citation>
    <scope>NUCLEOTIDE SEQUENCE [LARGE SCALE GENOMIC DNA]</scope>
    <source>
        <strain evidence="1 2">S64C</strain>
    </source>
</reference>
<protein>
    <recommendedName>
        <fullName evidence="3">DUF1795 domain-containing protein</fullName>
    </recommendedName>
</protein>
<proteinExistence type="predicted"/>
<evidence type="ECO:0000313" key="1">
    <source>
        <dbReference type="EMBL" id="OLL14641.1"/>
    </source>
</evidence>
<organism evidence="1 2">
    <name type="scientific">Actinomyces oris</name>
    <dbReference type="NCBI Taxonomy" id="544580"/>
    <lineage>
        <taxon>Bacteria</taxon>
        <taxon>Bacillati</taxon>
        <taxon>Actinomycetota</taxon>
        <taxon>Actinomycetes</taxon>
        <taxon>Actinomycetales</taxon>
        <taxon>Actinomycetaceae</taxon>
        <taxon>Actinomyces</taxon>
    </lineage>
</organism>
<dbReference type="Proteomes" id="UP000185736">
    <property type="component" value="Unassembled WGS sequence"/>
</dbReference>